<name>A0A9Q3DD79_9BASI</name>
<feature type="region of interest" description="Disordered" evidence="1">
    <location>
        <begin position="24"/>
        <end position="54"/>
    </location>
</feature>
<dbReference type="SUPFAM" id="SSF56672">
    <property type="entry name" value="DNA/RNA polymerases"/>
    <property type="match status" value="1"/>
</dbReference>
<dbReference type="AlphaFoldDB" id="A0A9Q3DD79"/>
<dbReference type="InterPro" id="IPR043502">
    <property type="entry name" value="DNA/RNA_pol_sf"/>
</dbReference>
<dbReference type="Pfam" id="PF07727">
    <property type="entry name" value="RVT_2"/>
    <property type="match status" value="1"/>
</dbReference>
<dbReference type="PANTHER" id="PTHR11439">
    <property type="entry name" value="GAG-POL-RELATED RETROTRANSPOSON"/>
    <property type="match status" value="1"/>
</dbReference>
<dbReference type="EMBL" id="AVOT02014838">
    <property type="protein sequence ID" value="MBW0498658.1"/>
    <property type="molecule type" value="Genomic_DNA"/>
</dbReference>
<evidence type="ECO:0000313" key="4">
    <source>
        <dbReference type="Proteomes" id="UP000765509"/>
    </source>
</evidence>
<dbReference type="PANTHER" id="PTHR11439:SF463">
    <property type="entry name" value="REVERSE TRANSCRIPTASE TY1_COPIA-TYPE DOMAIN-CONTAINING PROTEIN"/>
    <property type="match status" value="1"/>
</dbReference>
<reference evidence="3" key="1">
    <citation type="submission" date="2021-03" db="EMBL/GenBank/DDBJ databases">
        <title>Draft genome sequence of rust myrtle Austropuccinia psidii MF-1, a brazilian biotype.</title>
        <authorList>
            <person name="Quecine M.C."/>
            <person name="Pachon D.M.R."/>
            <person name="Bonatelli M.L."/>
            <person name="Correr F.H."/>
            <person name="Franceschini L.M."/>
            <person name="Leite T.F."/>
            <person name="Margarido G.R.A."/>
            <person name="Almeida C.A."/>
            <person name="Ferrarezi J.A."/>
            <person name="Labate C.A."/>
        </authorList>
    </citation>
    <scope>NUCLEOTIDE SEQUENCE</scope>
    <source>
        <strain evidence="3">MF-1</strain>
    </source>
</reference>
<evidence type="ECO:0000256" key="1">
    <source>
        <dbReference type="SAM" id="MobiDB-lite"/>
    </source>
</evidence>
<feature type="domain" description="Reverse transcriptase Ty1/copia-type" evidence="2">
    <location>
        <begin position="130"/>
        <end position="323"/>
    </location>
</feature>
<dbReference type="InterPro" id="IPR013103">
    <property type="entry name" value="RVT_2"/>
</dbReference>
<proteinExistence type="predicted"/>
<dbReference type="CDD" id="cd09272">
    <property type="entry name" value="RNase_HI_RT_Ty1"/>
    <property type="match status" value="1"/>
</dbReference>
<feature type="compositionally biased region" description="Basic and acidic residues" evidence="1">
    <location>
        <begin position="24"/>
        <end position="44"/>
    </location>
</feature>
<organism evidence="3 4">
    <name type="scientific">Austropuccinia psidii MF-1</name>
    <dbReference type="NCBI Taxonomy" id="1389203"/>
    <lineage>
        <taxon>Eukaryota</taxon>
        <taxon>Fungi</taxon>
        <taxon>Dikarya</taxon>
        <taxon>Basidiomycota</taxon>
        <taxon>Pucciniomycotina</taxon>
        <taxon>Pucciniomycetes</taxon>
        <taxon>Pucciniales</taxon>
        <taxon>Sphaerophragmiaceae</taxon>
        <taxon>Austropuccinia</taxon>
    </lineage>
</organism>
<keyword evidence="4" id="KW-1185">Reference proteome</keyword>
<dbReference type="Proteomes" id="UP000765509">
    <property type="component" value="Unassembled WGS sequence"/>
</dbReference>
<gene>
    <name evidence="3" type="ORF">O181_038373</name>
</gene>
<accession>A0A9Q3DD79</accession>
<evidence type="ECO:0000259" key="2">
    <source>
        <dbReference type="Pfam" id="PF07727"/>
    </source>
</evidence>
<protein>
    <recommendedName>
        <fullName evidence="2">Reverse transcriptase Ty1/copia-type domain-containing protein</fullName>
    </recommendedName>
</protein>
<evidence type="ECO:0000313" key="3">
    <source>
        <dbReference type="EMBL" id="MBW0498658.1"/>
    </source>
</evidence>
<comment type="caution">
    <text evidence="3">The sequence shown here is derived from an EMBL/GenBank/DDBJ whole genome shotgun (WGS) entry which is preliminary data.</text>
</comment>
<sequence length="574" mass="64660">MVDEAHCVEQQGDVSCSTLVDEVRVDSSDEHSPSDMVDEVHADEEVSQSLGSGTAPATVPRIKVIGPRHPTLVSSDISNLNILPYPRRADALLSSADVTPHSLKGALQSPERDFWMVAIDKELLSMSNLKVWEVTERQDHYKLVGTTWVLRMKRDHTNKVTEYKARLCAQGFTQMQGIDFEKTYAPTGRLNSLLMLIAFASAKSLKFHQIDIKSAFLNAPLMEEVYLHVPQGLSLDQTKYCLLLKKAIYGLKQAPLVWYKHLKEYLISINLSACVLNTFVFYQSEPRPVWLYIHVDDISVIGEEVEEFKKEIALKFEIKDLGSETVSTPLVPNEQLGTAMEEEMIALRNLKVNYRSLSISVLRESWAQALAGFHARSTLLKRIFGPTFHGCLVLWKTRKQPLVSILTAEAEYKALCDLTSELLWLKQWSEEARILKLEAPINVWEDNQSCINTANGDCNFNGRRMKHVDIQLHFGKEVIRSSIIKLCYAPSTKMLEDFLTKSVNKVSLLKSLKALGILRIGVRGDVKESDLIASKCLRSCEHSYPKSALVSLFAVIPRLTQATLDLGITMLLKI</sequence>